<proteinExistence type="predicted"/>
<sequence>MKKEDPNNKQPEYTRYSEDEEQVLDLNELMDVQGGIDDKELSKCGLGCYTGGFVDPTKTQDENTGNE</sequence>
<dbReference type="Proteomes" id="UP000777173">
    <property type="component" value="Unassembled WGS sequence"/>
</dbReference>
<dbReference type="EMBL" id="VVZA01000013">
    <property type="protein sequence ID" value="KAA5403642.1"/>
    <property type="molecule type" value="Genomic_DNA"/>
</dbReference>
<dbReference type="Proteomes" id="UP000347681">
    <property type="component" value="Unassembled WGS sequence"/>
</dbReference>
<dbReference type="RefSeq" id="WP_007831136.1">
    <property type="nucleotide sequence ID" value="NZ_BAABYF010000001.1"/>
</dbReference>
<evidence type="ECO:0000313" key="10">
    <source>
        <dbReference type="EMBL" id="TDB09028.1"/>
    </source>
</evidence>
<dbReference type="EMBL" id="VVYY01000014">
    <property type="protein sequence ID" value="KAA5395911.1"/>
    <property type="molecule type" value="Genomic_DNA"/>
</dbReference>
<dbReference type="EMBL" id="VVZB01000007">
    <property type="protein sequence ID" value="KAA5381920.1"/>
    <property type="molecule type" value="Genomic_DNA"/>
</dbReference>
<evidence type="ECO:0000313" key="13">
    <source>
        <dbReference type="Proteomes" id="UP000347681"/>
    </source>
</evidence>
<reference evidence="11 12" key="2">
    <citation type="journal article" date="2019" name="Nat. Microbiol.">
        <title>Genomic variation and strain-specific functional adaptation in the human gut microbiome during early life.</title>
        <authorList>
            <person name="Vatanen T."/>
            <person name="Plichta D.R."/>
            <person name="Somani J."/>
            <person name="Munch P.C."/>
            <person name="Arthur T.D."/>
            <person name="Hall A.B."/>
            <person name="Rudolf S."/>
            <person name="Oakeley E.J."/>
            <person name="Ke X."/>
            <person name="Young R.A."/>
            <person name="Haiser H.J."/>
            <person name="Kolde R."/>
            <person name="Yassour M."/>
            <person name="Luopajarvi K."/>
            <person name="Siljander H."/>
            <person name="Virtanen S.M."/>
            <person name="Ilonen J."/>
            <person name="Uibo R."/>
            <person name="Tillmann V."/>
            <person name="Mokurov S."/>
            <person name="Dorshakova N."/>
            <person name="Porter J.A."/>
            <person name="McHardy A.C."/>
            <person name="Lahdesmaki H."/>
            <person name="Vlamakis H."/>
            <person name="Huttenhower C."/>
            <person name="Knip M."/>
            <person name="Xavier R.J."/>
        </authorList>
    </citation>
    <scope>NUCLEOTIDE SEQUENCE [LARGE SCALE GENOMIC DNA]</scope>
    <source>
        <strain evidence="9 11">RJX1047</strain>
        <strain evidence="10 12">RJX1052</strain>
    </source>
</reference>
<evidence type="ECO:0000313" key="15">
    <source>
        <dbReference type="Proteomes" id="UP000481616"/>
    </source>
</evidence>
<dbReference type="EMBL" id="JAHOAX010000018">
    <property type="protein sequence ID" value="MBV3124792.1"/>
    <property type="molecule type" value="Genomic_DNA"/>
</dbReference>
<name>A0A0K2HF24_9BACT</name>
<evidence type="ECO:0000313" key="7">
    <source>
        <dbReference type="EMBL" id="MDU0271941.1"/>
    </source>
</evidence>
<reference evidence="7" key="5">
    <citation type="submission" date="2023-10" db="EMBL/GenBank/DDBJ databases">
        <title>Genome of Potential pathogenic bacteria in Crohn's disease.</title>
        <authorList>
            <person name="Rodriguez-Palacios A."/>
        </authorList>
    </citation>
    <scope>NUCLEOTIDE SEQUENCE</scope>
    <source>
        <strain evidence="7">CavFT-hAR62</strain>
    </source>
</reference>
<evidence type="ECO:0000313" key="6">
    <source>
        <dbReference type="EMBL" id="MBV3124792.1"/>
    </source>
</evidence>
<dbReference type="AlphaFoldDB" id="A0A0K2HF24"/>
<dbReference type="Proteomes" id="UP000481616">
    <property type="component" value="Unassembled WGS sequence"/>
</dbReference>
<dbReference type="Proteomes" id="UP000441162">
    <property type="component" value="Unassembled WGS sequence"/>
</dbReference>
<dbReference type="Proteomes" id="UP000294834">
    <property type="component" value="Unassembled WGS sequence"/>
</dbReference>
<evidence type="ECO:0000313" key="12">
    <source>
        <dbReference type="Proteomes" id="UP000294834"/>
    </source>
</evidence>
<reference evidence="13 14" key="1">
    <citation type="journal article" date="2019" name="Nat. Med.">
        <title>A library of human gut bacterial isolates paired with longitudinal multiomics data enables mechanistic microbiome research.</title>
        <authorList>
            <person name="Poyet M."/>
            <person name="Groussin M."/>
            <person name="Gibbons S.M."/>
            <person name="Avila-Pacheco J."/>
            <person name="Jiang X."/>
            <person name="Kearney S.M."/>
            <person name="Perrotta A.R."/>
            <person name="Berdy B."/>
            <person name="Zhao S."/>
            <person name="Lieberman T.D."/>
            <person name="Swanson P.K."/>
            <person name="Smith M."/>
            <person name="Roesemann S."/>
            <person name="Alexander J.E."/>
            <person name="Rich S.A."/>
            <person name="Livny J."/>
            <person name="Vlamakis H."/>
            <person name="Clish C."/>
            <person name="Bullock K."/>
            <person name="Deik A."/>
            <person name="Scott J."/>
            <person name="Pierce K.A."/>
            <person name="Xavier R.J."/>
            <person name="Alm E.J."/>
        </authorList>
    </citation>
    <scope>NUCLEOTIDE SEQUENCE [LARGE SCALE GENOMIC DNA]</scope>
    <source>
        <strain evidence="4 15">BIOML-A1</strain>
        <strain evidence="2 16">BIOML-A25</strain>
        <strain evidence="5 14">BIOML-A4</strain>
        <strain evidence="3 13">BIOML-A5</strain>
    </source>
</reference>
<evidence type="ECO:0000313" key="3">
    <source>
        <dbReference type="EMBL" id="KAA5381920.1"/>
    </source>
</evidence>
<evidence type="ECO:0000313" key="11">
    <source>
        <dbReference type="Proteomes" id="UP000294527"/>
    </source>
</evidence>
<evidence type="ECO:0000313" key="17">
    <source>
        <dbReference type="Proteomes" id="UP000500949"/>
    </source>
</evidence>
<dbReference type="Proteomes" id="UP000294527">
    <property type="component" value="Unassembled WGS sequence"/>
</dbReference>
<evidence type="ECO:0000313" key="9">
    <source>
        <dbReference type="EMBL" id="TDA73380.1"/>
    </source>
</evidence>
<dbReference type="Proteomes" id="UP000481700">
    <property type="component" value="Unassembled WGS sequence"/>
</dbReference>
<evidence type="ECO:0000313" key="14">
    <source>
        <dbReference type="Proteomes" id="UP000441162"/>
    </source>
</evidence>
<dbReference type="EMBL" id="VVZV01000030">
    <property type="protein sequence ID" value="KAA5315285.1"/>
    <property type="molecule type" value="Genomic_DNA"/>
</dbReference>
<feature type="region of interest" description="Disordered" evidence="1">
    <location>
        <begin position="1"/>
        <end position="20"/>
    </location>
</feature>
<dbReference type="Proteomes" id="UP001181086">
    <property type="component" value="Unassembled WGS sequence"/>
</dbReference>
<evidence type="ECO:0000256" key="1">
    <source>
        <dbReference type="SAM" id="MobiDB-lite"/>
    </source>
</evidence>
<evidence type="ECO:0000313" key="4">
    <source>
        <dbReference type="EMBL" id="KAA5395911.1"/>
    </source>
</evidence>
<reference evidence="8 17" key="3">
    <citation type="submission" date="2019-11" db="EMBL/GenBank/DDBJ databases">
        <title>Complete genome sequence of Bacteroides dorei DSM 17855.</title>
        <authorList>
            <person name="Russell J.T."/>
        </authorList>
    </citation>
    <scope>NUCLEOTIDE SEQUENCE [LARGE SCALE GENOMIC DNA]</scope>
    <source>
        <strain evidence="8 17">DSM 17855</strain>
    </source>
</reference>
<dbReference type="EMBL" id="JAWDEV010000012">
    <property type="protein sequence ID" value="MDU0271941.1"/>
    <property type="molecule type" value="Genomic_DNA"/>
</dbReference>
<dbReference type="KEGG" id="bdh:GV66_01635"/>
<accession>A0A0K2HF24</accession>
<evidence type="ECO:0000313" key="16">
    <source>
        <dbReference type="Proteomes" id="UP000481700"/>
    </source>
</evidence>
<reference evidence="6" key="4">
    <citation type="submission" date="2021-06" db="EMBL/GenBank/DDBJ databases">
        <title>Collection of gut derived symbiotic bacterial strains cultured from healthy donors.</title>
        <authorList>
            <person name="Lin H."/>
            <person name="Littmann E."/>
            <person name="Pamer E.G."/>
        </authorList>
    </citation>
    <scope>NUCLEOTIDE SEQUENCE</scope>
    <source>
        <strain evidence="6">MSK.5.10</strain>
    </source>
</reference>
<evidence type="ECO:0000313" key="5">
    <source>
        <dbReference type="EMBL" id="KAA5403642.1"/>
    </source>
</evidence>
<dbReference type="EMBL" id="SLTX01000001">
    <property type="protein sequence ID" value="TDB09028.1"/>
    <property type="molecule type" value="Genomic_DNA"/>
</dbReference>
<organism evidence="3 13">
    <name type="scientific">Phocaeicola dorei</name>
    <dbReference type="NCBI Taxonomy" id="357276"/>
    <lineage>
        <taxon>Bacteria</taxon>
        <taxon>Pseudomonadati</taxon>
        <taxon>Bacteroidota</taxon>
        <taxon>Bacteroidia</taxon>
        <taxon>Bacteroidales</taxon>
        <taxon>Bacteroidaceae</taxon>
        <taxon>Phocaeicola</taxon>
    </lineage>
</organism>
<dbReference type="EMBL" id="SLTU01000002">
    <property type="protein sequence ID" value="TDA73380.1"/>
    <property type="molecule type" value="Genomic_DNA"/>
</dbReference>
<dbReference type="GeneID" id="93448533"/>
<protein>
    <submittedName>
        <fullName evidence="3">Uncharacterized protein</fullName>
    </submittedName>
</protein>
<dbReference type="Proteomes" id="UP000500949">
    <property type="component" value="Chromosome"/>
</dbReference>
<gene>
    <name evidence="9" type="ORF">E1I98_18665</name>
    <name evidence="10" type="ORF">E1J06_17510</name>
    <name evidence="5" type="ORF">F2Y51_14950</name>
    <name evidence="4" type="ORF">F2Y58_16100</name>
    <name evidence="3" type="ORF">F2Y61_14470</name>
    <name evidence="2" type="ORF">F2Z07_19980</name>
    <name evidence="8" type="ORF">GKD17_17855</name>
    <name evidence="6" type="ORF">KSU80_16675</name>
    <name evidence="7" type="ORF">RVH45_19040</name>
</gene>
<evidence type="ECO:0000313" key="8">
    <source>
        <dbReference type="EMBL" id="QJR78102.1"/>
    </source>
</evidence>
<dbReference type="EMBL" id="CP046176">
    <property type="protein sequence ID" value="QJR78102.1"/>
    <property type="molecule type" value="Genomic_DNA"/>
</dbReference>
<evidence type="ECO:0000313" key="2">
    <source>
        <dbReference type="EMBL" id="KAA5315285.1"/>
    </source>
</evidence>